<keyword evidence="4" id="KW-1185">Reference proteome</keyword>
<sequence>MTPMDELTQNVISHPRSTFTVSEMQRRTSTATASGGSTQRASIAQAVASARVTSGAGELRATTTTITTTNGPCGALDPEDPACARATFVGRVLRVPEQDRSMAQTAMFARHPAMADWPTGHQFDFYELHVTEVHLLDWYGGMSIVDANDYYSAEVGASAAGNGSLPGTTGSTSHNSGKGGRGAGGAEEVVLKEGAGYRIVMPAKRLRGHA</sequence>
<accession>A0A835WKD1</accession>
<dbReference type="OrthoDB" id="46836at2759"/>
<dbReference type="Proteomes" id="UP000613740">
    <property type="component" value="Unassembled WGS sequence"/>
</dbReference>
<dbReference type="Pfam" id="PF13883">
    <property type="entry name" value="CREG_beta-barrel"/>
    <property type="match status" value="1"/>
</dbReference>
<dbReference type="AlphaFoldDB" id="A0A835WKD1"/>
<dbReference type="GO" id="GO:0005737">
    <property type="term" value="C:cytoplasm"/>
    <property type="evidence" value="ECO:0007669"/>
    <property type="project" value="UniProtKB-ARBA"/>
</dbReference>
<evidence type="ECO:0000259" key="2">
    <source>
        <dbReference type="Pfam" id="PF13883"/>
    </source>
</evidence>
<evidence type="ECO:0000313" key="4">
    <source>
        <dbReference type="Proteomes" id="UP000613740"/>
    </source>
</evidence>
<dbReference type="EMBL" id="JAEHOD010000016">
    <property type="protein sequence ID" value="KAG2448849.1"/>
    <property type="molecule type" value="Genomic_DNA"/>
</dbReference>
<evidence type="ECO:0000313" key="3">
    <source>
        <dbReference type="EMBL" id="KAG2448849.1"/>
    </source>
</evidence>
<reference evidence="3" key="1">
    <citation type="journal article" date="2020" name="bioRxiv">
        <title>Comparative genomics of Chlamydomonas.</title>
        <authorList>
            <person name="Craig R.J."/>
            <person name="Hasan A.R."/>
            <person name="Ness R.W."/>
            <person name="Keightley P.D."/>
        </authorList>
    </citation>
    <scope>NUCLEOTIDE SEQUENCE</scope>
    <source>
        <strain evidence="3">CCAP 11/173</strain>
    </source>
</reference>
<name>A0A835WKD1_9CHLO</name>
<feature type="domain" description="CREG-like beta-barrel" evidence="2">
    <location>
        <begin position="3"/>
        <end position="152"/>
    </location>
</feature>
<gene>
    <name evidence="3" type="ORF">HYH02_006200</name>
</gene>
<dbReference type="PANTHER" id="PTHR13343">
    <property type="entry name" value="CREG1 PROTEIN"/>
    <property type="match status" value="1"/>
</dbReference>
<evidence type="ECO:0000256" key="1">
    <source>
        <dbReference type="SAM" id="MobiDB-lite"/>
    </source>
</evidence>
<comment type="caution">
    <text evidence="3">The sequence shown here is derived from an EMBL/GenBank/DDBJ whole genome shotgun (WGS) entry which is preliminary data.</text>
</comment>
<dbReference type="Gene3D" id="2.30.110.10">
    <property type="entry name" value="Electron Transport, Fmn-binding Protein, Chain A"/>
    <property type="match status" value="1"/>
</dbReference>
<dbReference type="SUPFAM" id="SSF50475">
    <property type="entry name" value="FMN-binding split barrel"/>
    <property type="match status" value="1"/>
</dbReference>
<feature type="region of interest" description="Disordered" evidence="1">
    <location>
        <begin position="164"/>
        <end position="185"/>
    </location>
</feature>
<dbReference type="PANTHER" id="PTHR13343:SF17">
    <property type="entry name" value="CELLULAR REPRESSOR OF E1A-STIMULATED GENES, ISOFORM A"/>
    <property type="match status" value="1"/>
</dbReference>
<proteinExistence type="predicted"/>
<feature type="compositionally biased region" description="Polar residues" evidence="1">
    <location>
        <begin position="165"/>
        <end position="176"/>
    </location>
</feature>
<organism evidence="3 4">
    <name type="scientific">Chlamydomonas schloesseri</name>
    <dbReference type="NCBI Taxonomy" id="2026947"/>
    <lineage>
        <taxon>Eukaryota</taxon>
        <taxon>Viridiplantae</taxon>
        <taxon>Chlorophyta</taxon>
        <taxon>core chlorophytes</taxon>
        <taxon>Chlorophyceae</taxon>
        <taxon>CS clade</taxon>
        <taxon>Chlamydomonadales</taxon>
        <taxon>Chlamydomonadaceae</taxon>
        <taxon>Chlamydomonas</taxon>
    </lineage>
</organism>
<dbReference type="InterPro" id="IPR055343">
    <property type="entry name" value="CREG_beta-barrel"/>
</dbReference>
<dbReference type="InterPro" id="IPR012349">
    <property type="entry name" value="Split_barrel_FMN-bd"/>
</dbReference>
<protein>
    <recommendedName>
        <fullName evidence="2">CREG-like beta-barrel domain-containing protein</fullName>
    </recommendedName>
</protein>